<feature type="compositionally biased region" description="Basic and acidic residues" evidence="1">
    <location>
        <begin position="41"/>
        <end position="74"/>
    </location>
</feature>
<feature type="transmembrane region" description="Helical" evidence="2">
    <location>
        <begin position="253"/>
        <end position="275"/>
    </location>
</feature>
<gene>
    <name evidence="3" type="ORF">BESB_001270</name>
</gene>
<protein>
    <recommendedName>
        <fullName evidence="5">Transmembrane protein</fullName>
    </recommendedName>
</protein>
<dbReference type="RefSeq" id="XP_029221794.1">
    <property type="nucleotide sequence ID" value="XM_029358882.1"/>
</dbReference>
<dbReference type="AlphaFoldDB" id="A0A2A9MIH1"/>
<evidence type="ECO:0000256" key="2">
    <source>
        <dbReference type="SAM" id="Phobius"/>
    </source>
</evidence>
<evidence type="ECO:0000313" key="4">
    <source>
        <dbReference type="Proteomes" id="UP000224006"/>
    </source>
</evidence>
<dbReference type="VEuPathDB" id="ToxoDB:BESB_001270"/>
<comment type="caution">
    <text evidence="3">The sequence shown here is derived from an EMBL/GenBank/DDBJ whole genome shotgun (WGS) entry which is preliminary data.</text>
</comment>
<feature type="compositionally biased region" description="Gly residues" evidence="1">
    <location>
        <begin position="17"/>
        <end position="29"/>
    </location>
</feature>
<keyword evidence="2" id="KW-0472">Membrane</keyword>
<evidence type="ECO:0000256" key="1">
    <source>
        <dbReference type="SAM" id="MobiDB-lite"/>
    </source>
</evidence>
<keyword evidence="4" id="KW-1185">Reference proteome</keyword>
<name>A0A2A9MIH1_BESBE</name>
<keyword evidence="2" id="KW-1133">Transmembrane helix</keyword>
<dbReference type="EMBL" id="NWUJ01000001">
    <property type="protein sequence ID" value="PFH37785.1"/>
    <property type="molecule type" value="Genomic_DNA"/>
</dbReference>
<dbReference type="OrthoDB" id="331700at2759"/>
<dbReference type="KEGG" id="bbes:BESB_001270"/>
<evidence type="ECO:0000313" key="3">
    <source>
        <dbReference type="EMBL" id="PFH37785.1"/>
    </source>
</evidence>
<sequence>MTGEAETTPADASEGTAQGGGEASGGAREGGTPQSSVDALEDYRSLHRKQYEDRLRREAEEEEKAKRIAEEQKGYEVAARLQQEEESILATRMAADAEMSRQLFAQLNRHVQPAVLADGAPGTGAAPAQGGASVGTAAGAYSTGWYEQLRLQQEQERRVQEGYSAFPPQSDDDNVRPPMRTNYTERLIDDSPVGWGAAGGGYSESLLGQGGSDGGGGFSWIADILRGTFGIPDRAGAGEVLSPAERAHRRRRAIYIALVCVFMIGPLAVALMMLISQAMQ</sequence>
<keyword evidence="2" id="KW-0812">Transmembrane</keyword>
<proteinExistence type="predicted"/>
<dbReference type="Proteomes" id="UP000224006">
    <property type="component" value="Chromosome I"/>
</dbReference>
<organism evidence="3 4">
    <name type="scientific">Besnoitia besnoiti</name>
    <name type="common">Apicomplexan protozoan</name>
    <dbReference type="NCBI Taxonomy" id="94643"/>
    <lineage>
        <taxon>Eukaryota</taxon>
        <taxon>Sar</taxon>
        <taxon>Alveolata</taxon>
        <taxon>Apicomplexa</taxon>
        <taxon>Conoidasida</taxon>
        <taxon>Coccidia</taxon>
        <taxon>Eucoccidiorida</taxon>
        <taxon>Eimeriorina</taxon>
        <taxon>Sarcocystidae</taxon>
        <taxon>Besnoitia</taxon>
    </lineage>
</organism>
<accession>A0A2A9MIH1</accession>
<reference evidence="3 4" key="1">
    <citation type="submission" date="2017-09" db="EMBL/GenBank/DDBJ databases">
        <title>Genome sequencing of Besnoitia besnoiti strain Bb-Ger1.</title>
        <authorList>
            <person name="Schares G."/>
            <person name="Venepally P."/>
            <person name="Lorenzi H.A."/>
        </authorList>
    </citation>
    <scope>NUCLEOTIDE SEQUENCE [LARGE SCALE GENOMIC DNA]</scope>
    <source>
        <strain evidence="3 4">Bb-Ger1</strain>
    </source>
</reference>
<evidence type="ECO:0008006" key="5">
    <source>
        <dbReference type="Google" id="ProtNLM"/>
    </source>
</evidence>
<feature type="region of interest" description="Disordered" evidence="1">
    <location>
        <begin position="1"/>
        <end position="75"/>
    </location>
</feature>
<dbReference type="GeneID" id="40305190"/>